<dbReference type="InterPro" id="IPR005467">
    <property type="entry name" value="His_kinase_dom"/>
</dbReference>
<keyword evidence="12" id="KW-0472">Membrane</keyword>
<keyword evidence="9" id="KW-0067">ATP-binding</keyword>
<evidence type="ECO:0000256" key="7">
    <source>
        <dbReference type="ARBA" id="ARBA00022741"/>
    </source>
</evidence>
<keyword evidence="10" id="KW-1133">Transmembrane helix</keyword>
<dbReference type="PANTHER" id="PTHR42878">
    <property type="entry name" value="TWO-COMPONENT HISTIDINE KINASE"/>
    <property type="match status" value="1"/>
</dbReference>
<dbReference type="SUPFAM" id="SSF55874">
    <property type="entry name" value="ATPase domain of HSP90 chaperone/DNA topoisomerase II/histidine kinase"/>
    <property type="match status" value="1"/>
</dbReference>
<feature type="domain" description="Histidine kinase" evidence="13">
    <location>
        <begin position="323"/>
        <end position="527"/>
    </location>
</feature>
<name>A0AAE3FYZ2_9EURY</name>
<dbReference type="GO" id="GO:0000155">
    <property type="term" value="F:phosphorelay sensor kinase activity"/>
    <property type="evidence" value="ECO:0007669"/>
    <property type="project" value="InterPro"/>
</dbReference>
<dbReference type="Proteomes" id="UP001203207">
    <property type="component" value="Unassembled WGS sequence"/>
</dbReference>
<dbReference type="NCBIfam" id="TIGR00229">
    <property type="entry name" value="sensory_box"/>
    <property type="match status" value="1"/>
</dbReference>
<evidence type="ECO:0000256" key="1">
    <source>
        <dbReference type="ARBA" id="ARBA00000085"/>
    </source>
</evidence>
<evidence type="ECO:0000313" key="15">
    <source>
        <dbReference type="EMBL" id="MCL9817800.1"/>
    </source>
</evidence>
<dbReference type="InterPro" id="IPR035965">
    <property type="entry name" value="PAS-like_dom_sf"/>
</dbReference>
<keyword evidence="7" id="KW-0547">Nucleotide-binding</keyword>
<dbReference type="PANTHER" id="PTHR42878:SF7">
    <property type="entry name" value="SENSOR HISTIDINE KINASE GLRK"/>
    <property type="match status" value="1"/>
</dbReference>
<dbReference type="Pfam" id="PF13185">
    <property type="entry name" value="GAF_2"/>
    <property type="match status" value="1"/>
</dbReference>
<dbReference type="GO" id="GO:0005524">
    <property type="term" value="F:ATP binding"/>
    <property type="evidence" value="ECO:0007669"/>
    <property type="project" value="UniProtKB-KW"/>
</dbReference>
<dbReference type="SMART" id="SM00065">
    <property type="entry name" value="GAF"/>
    <property type="match status" value="1"/>
</dbReference>
<dbReference type="CDD" id="cd00130">
    <property type="entry name" value="PAS"/>
    <property type="match status" value="1"/>
</dbReference>
<reference evidence="15" key="2">
    <citation type="submission" date="2022-02" db="EMBL/GenBank/DDBJ databases">
        <authorList>
            <person name="Elcheninov A.G."/>
            <person name="Sorokin D.Y."/>
            <person name="Kublanov I.V."/>
        </authorList>
    </citation>
    <scope>NUCLEOTIDE SEQUENCE</scope>
    <source>
        <strain evidence="15">AArc-St2</strain>
    </source>
</reference>
<dbReference type="PROSITE" id="PS50109">
    <property type="entry name" value="HIS_KIN"/>
    <property type="match status" value="1"/>
</dbReference>
<keyword evidence="5" id="KW-0808">Transferase</keyword>
<dbReference type="InterPro" id="IPR003018">
    <property type="entry name" value="GAF"/>
</dbReference>
<evidence type="ECO:0000259" key="14">
    <source>
        <dbReference type="PROSITE" id="PS50112"/>
    </source>
</evidence>
<dbReference type="EC" id="2.7.13.3" evidence="3"/>
<keyword evidence="11" id="KW-0902">Two-component regulatory system</keyword>
<evidence type="ECO:0000256" key="11">
    <source>
        <dbReference type="ARBA" id="ARBA00023012"/>
    </source>
</evidence>
<evidence type="ECO:0000256" key="2">
    <source>
        <dbReference type="ARBA" id="ARBA00004141"/>
    </source>
</evidence>
<keyword evidence="4" id="KW-0597">Phosphoprotein</keyword>
<dbReference type="SUPFAM" id="SSF55785">
    <property type="entry name" value="PYP-like sensor domain (PAS domain)"/>
    <property type="match status" value="1"/>
</dbReference>
<accession>A0AAE3FYZ2</accession>
<dbReference type="Pfam" id="PF02518">
    <property type="entry name" value="HATPase_c"/>
    <property type="match status" value="1"/>
</dbReference>
<dbReference type="Pfam" id="PF08448">
    <property type="entry name" value="PAS_4"/>
    <property type="match status" value="1"/>
</dbReference>
<dbReference type="Gene3D" id="1.10.287.130">
    <property type="match status" value="1"/>
</dbReference>
<dbReference type="AlphaFoldDB" id="A0AAE3FYZ2"/>
<sequence length="528" mass="58687">MSDRSESMRQSKAYKRLYDVIHTNEEPLHDRLENALEIGVEHFGVDVGYITQLDPEKDHLEIIVSTNSETQPSLKGLSDTLSNTFCQRTIENEAVFAFPDVSTVGLENHPATQKYGVHCYHGAPIVVDGEPYGTVCFAAQAARETAFTEQEKSFSHLIASIVGYEFEQQDYESKLSTREEELQKHAEINRALTDINFNVTFRTDRSGQITYTSSSAEELIGYTKRELEGTFVGSLYAEEYGSIDVQGMLDRALSGETVEEWDFPIEKRNGEICYVDFRGAPIYDTTVTVEDRSTTDIIGVQGIIRDATDRRRRQGFMSVIHRVLRHNLRNDVGVIRGYSDMLEQTVANDADARLALDRIQTAADRLLDISETAQNLQRNVKTATSLKETRLKPILNRVVTEVQSEYPAATINLNTPVNVVVYTSPRIETALKELIENAAKHSGESPTVPISIEKGHESTTIFVSDDGPGLPESEKTVLERGNETPLVHGTGLGLWMAYWAITNLDGSLSVSTTTNGTTIGVQLPTGPQ</sequence>
<dbReference type="InterPro" id="IPR003661">
    <property type="entry name" value="HisK_dim/P_dom"/>
</dbReference>
<dbReference type="PRINTS" id="PR00344">
    <property type="entry name" value="BCTRLSENSOR"/>
</dbReference>
<dbReference type="Pfam" id="PF00512">
    <property type="entry name" value="HisKA"/>
    <property type="match status" value="1"/>
</dbReference>
<dbReference type="GO" id="GO:0016020">
    <property type="term" value="C:membrane"/>
    <property type="evidence" value="ECO:0007669"/>
    <property type="project" value="UniProtKB-SubCell"/>
</dbReference>
<dbReference type="InterPro" id="IPR003594">
    <property type="entry name" value="HATPase_dom"/>
</dbReference>
<comment type="caution">
    <text evidence="15">The sequence shown here is derived from an EMBL/GenBank/DDBJ whole genome shotgun (WGS) entry which is preliminary data.</text>
</comment>
<dbReference type="Gene3D" id="3.30.450.40">
    <property type="match status" value="1"/>
</dbReference>
<dbReference type="PROSITE" id="PS50112">
    <property type="entry name" value="PAS"/>
    <property type="match status" value="1"/>
</dbReference>
<dbReference type="CDD" id="cd00082">
    <property type="entry name" value="HisKA"/>
    <property type="match status" value="1"/>
</dbReference>
<proteinExistence type="predicted"/>
<evidence type="ECO:0000256" key="10">
    <source>
        <dbReference type="ARBA" id="ARBA00022989"/>
    </source>
</evidence>
<keyword evidence="16" id="KW-1185">Reference proteome</keyword>
<evidence type="ECO:0000256" key="8">
    <source>
        <dbReference type="ARBA" id="ARBA00022777"/>
    </source>
</evidence>
<organism evidence="15 16">
    <name type="scientific">Natronocalculus amylovorans</name>
    <dbReference type="NCBI Taxonomy" id="2917812"/>
    <lineage>
        <taxon>Archaea</taxon>
        <taxon>Methanobacteriati</taxon>
        <taxon>Methanobacteriota</taxon>
        <taxon>Stenosarchaea group</taxon>
        <taxon>Halobacteria</taxon>
        <taxon>Halobacteriales</taxon>
        <taxon>Haloferacaceae</taxon>
        <taxon>Natronocalculus</taxon>
    </lineage>
</organism>
<evidence type="ECO:0000256" key="3">
    <source>
        <dbReference type="ARBA" id="ARBA00012438"/>
    </source>
</evidence>
<evidence type="ECO:0000256" key="12">
    <source>
        <dbReference type="ARBA" id="ARBA00023136"/>
    </source>
</evidence>
<keyword evidence="6" id="KW-0812">Transmembrane</keyword>
<keyword evidence="8" id="KW-0418">Kinase</keyword>
<dbReference type="RefSeq" id="WP_250585160.1">
    <property type="nucleotide sequence ID" value="NZ_JAKRVX010000005.1"/>
</dbReference>
<dbReference type="InterPro" id="IPR000014">
    <property type="entry name" value="PAS"/>
</dbReference>
<protein>
    <recommendedName>
        <fullName evidence="3">histidine kinase</fullName>
        <ecNumber evidence="3">2.7.13.3</ecNumber>
    </recommendedName>
</protein>
<dbReference type="Gene3D" id="3.30.565.10">
    <property type="entry name" value="Histidine kinase-like ATPase, C-terminal domain"/>
    <property type="match status" value="1"/>
</dbReference>
<evidence type="ECO:0000256" key="9">
    <source>
        <dbReference type="ARBA" id="ARBA00022840"/>
    </source>
</evidence>
<comment type="catalytic activity">
    <reaction evidence="1">
        <text>ATP + protein L-histidine = ADP + protein N-phospho-L-histidine.</text>
        <dbReference type="EC" id="2.7.13.3"/>
    </reaction>
</comment>
<evidence type="ECO:0000313" key="16">
    <source>
        <dbReference type="Proteomes" id="UP001203207"/>
    </source>
</evidence>
<dbReference type="SMART" id="SM00387">
    <property type="entry name" value="HATPase_c"/>
    <property type="match status" value="1"/>
</dbReference>
<evidence type="ECO:0000259" key="13">
    <source>
        <dbReference type="PROSITE" id="PS50109"/>
    </source>
</evidence>
<evidence type="ECO:0000256" key="6">
    <source>
        <dbReference type="ARBA" id="ARBA00022692"/>
    </source>
</evidence>
<evidence type="ECO:0000256" key="4">
    <source>
        <dbReference type="ARBA" id="ARBA00022553"/>
    </source>
</evidence>
<dbReference type="InterPro" id="IPR036890">
    <property type="entry name" value="HATPase_C_sf"/>
</dbReference>
<dbReference type="InterPro" id="IPR004358">
    <property type="entry name" value="Sig_transdc_His_kin-like_C"/>
</dbReference>
<dbReference type="SUPFAM" id="SSF55781">
    <property type="entry name" value="GAF domain-like"/>
    <property type="match status" value="1"/>
</dbReference>
<dbReference type="InterPro" id="IPR029016">
    <property type="entry name" value="GAF-like_dom_sf"/>
</dbReference>
<comment type="subcellular location">
    <subcellularLocation>
        <location evidence="2">Membrane</location>
        <topology evidence="2">Multi-pass membrane protein</topology>
    </subcellularLocation>
</comment>
<reference evidence="15" key="1">
    <citation type="journal article" date="2022" name="Syst. Appl. Microbiol.">
        <title>Natronocalculus amylovorans gen. nov., sp. nov., and Natranaeroarchaeum aerophilus sp. nov., dominant culturable amylolytic natronoarchaea from hypersaline soda lakes in southwestern Siberia.</title>
        <authorList>
            <person name="Sorokin D.Y."/>
            <person name="Elcheninov A.G."/>
            <person name="Khizhniak T.V."/>
            <person name="Koenen M."/>
            <person name="Bale N.J."/>
            <person name="Damste J.S.S."/>
            <person name="Kublanov I.V."/>
        </authorList>
    </citation>
    <scope>NUCLEOTIDE SEQUENCE</scope>
    <source>
        <strain evidence="15">AArc-St2</strain>
    </source>
</reference>
<dbReference type="EMBL" id="JAKRVX010000005">
    <property type="protein sequence ID" value="MCL9817800.1"/>
    <property type="molecule type" value="Genomic_DNA"/>
</dbReference>
<dbReference type="GO" id="GO:0000156">
    <property type="term" value="F:phosphorelay response regulator activity"/>
    <property type="evidence" value="ECO:0007669"/>
    <property type="project" value="TreeGrafter"/>
</dbReference>
<dbReference type="GO" id="GO:0030295">
    <property type="term" value="F:protein kinase activator activity"/>
    <property type="evidence" value="ECO:0007669"/>
    <property type="project" value="TreeGrafter"/>
</dbReference>
<feature type="domain" description="PAS" evidence="14">
    <location>
        <begin position="201"/>
        <end position="256"/>
    </location>
</feature>
<gene>
    <name evidence="15" type="ORF">AArcSt2_12695</name>
</gene>
<dbReference type="SMART" id="SM00091">
    <property type="entry name" value="PAS"/>
    <property type="match status" value="1"/>
</dbReference>
<dbReference type="Gene3D" id="3.30.450.20">
    <property type="entry name" value="PAS domain"/>
    <property type="match status" value="1"/>
</dbReference>
<dbReference type="InterPro" id="IPR050351">
    <property type="entry name" value="BphY/WalK/GraS-like"/>
</dbReference>
<evidence type="ECO:0000256" key="5">
    <source>
        <dbReference type="ARBA" id="ARBA00022679"/>
    </source>
</evidence>
<dbReference type="InterPro" id="IPR013656">
    <property type="entry name" value="PAS_4"/>
</dbReference>
<dbReference type="GO" id="GO:0007234">
    <property type="term" value="P:osmosensory signaling via phosphorelay pathway"/>
    <property type="evidence" value="ECO:0007669"/>
    <property type="project" value="TreeGrafter"/>
</dbReference>